<dbReference type="RefSeq" id="XP_007411741.1">
    <property type="nucleotide sequence ID" value="XM_007411679.1"/>
</dbReference>
<accession>F4RRP2</accession>
<keyword evidence="2" id="KW-1185">Reference proteome</keyword>
<dbReference type="GeneID" id="18923344"/>
<dbReference type="KEGG" id="mlr:MELLADRAFT_108015"/>
<dbReference type="HOGENOM" id="CLU_038719_0_0_1"/>
<dbReference type="Proteomes" id="UP000001072">
    <property type="component" value="Unassembled WGS sequence"/>
</dbReference>
<dbReference type="VEuPathDB" id="FungiDB:MELLADRAFT_108015"/>
<reference evidence="2" key="1">
    <citation type="journal article" date="2011" name="Proc. Natl. Acad. Sci. U.S.A.">
        <title>Obligate biotrophy features unraveled by the genomic analysis of rust fungi.</title>
        <authorList>
            <person name="Duplessis S."/>
            <person name="Cuomo C.A."/>
            <person name="Lin Y.-C."/>
            <person name="Aerts A."/>
            <person name="Tisserant E."/>
            <person name="Veneault-Fourrey C."/>
            <person name="Joly D.L."/>
            <person name="Hacquard S."/>
            <person name="Amselem J."/>
            <person name="Cantarel B.L."/>
            <person name="Chiu R."/>
            <person name="Coutinho P.M."/>
            <person name="Feau N."/>
            <person name="Field M."/>
            <person name="Frey P."/>
            <person name="Gelhaye E."/>
            <person name="Goldberg J."/>
            <person name="Grabherr M.G."/>
            <person name="Kodira C.D."/>
            <person name="Kohler A."/>
            <person name="Kuees U."/>
            <person name="Lindquist E.A."/>
            <person name="Lucas S.M."/>
            <person name="Mago R."/>
            <person name="Mauceli E."/>
            <person name="Morin E."/>
            <person name="Murat C."/>
            <person name="Pangilinan J.L."/>
            <person name="Park R."/>
            <person name="Pearson M."/>
            <person name="Quesneville H."/>
            <person name="Rouhier N."/>
            <person name="Sakthikumar S."/>
            <person name="Salamov A.A."/>
            <person name="Schmutz J."/>
            <person name="Selles B."/>
            <person name="Shapiro H."/>
            <person name="Tanguay P."/>
            <person name="Tuskan G.A."/>
            <person name="Henrissat B."/>
            <person name="Van de Peer Y."/>
            <person name="Rouze P."/>
            <person name="Ellis J.G."/>
            <person name="Dodds P.N."/>
            <person name="Schein J.E."/>
            <person name="Zhong S."/>
            <person name="Hamelin R.C."/>
            <person name="Grigoriev I.V."/>
            <person name="Szabo L.J."/>
            <person name="Martin F."/>
        </authorList>
    </citation>
    <scope>NUCLEOTIDE SEQUENCE [LARGE SCALE GENOMIC DNA]</scope>
    <source>
        <strain evidence="2">98AG31 / pathotype 3-4-7</strain>
    </source>
</reference>
<gene>
    <name evidence="1" type="ORF">MELLADRAFT_108015</name>
</gene>
<dbReference type="AlphaFoldDB" id="F4RRP2"/>
<dbReference type="EMBL" id="GL883115">
    <property type="protein sequence ID" value="EGG04988.1"/>
    <property type="molecule type" value="Genomic_DNA"/>
</dbReference>
<proteinExistence type="predicted"/>
<dbReference type="InterPro" id="IPR032675">
    <property type="entry name" value="LRR_dom_sf"/>
</dbReference>
<evidence type="ECO:0000313" key="2">
    <source>
        <dbReference type="Proteomes" id="UP000001072"/>
    </source>
</evidence>
<dbReference type="SUPFAM" id="SSF52058">
    <property type="entry name" value="L domain-like"/>
    <property type="match status" value="1"/>
</dbReference>
<organism evidence="2">
    <name type="scientific">Melampsora larici-populina (strain 98AG31 / pathotype 3-4-7)</name>
    <name type="common">Poplar leaf rust fungus</name>
    <dbReference type="NCBI Taxonomy" id="747676"/>
    <lineage>
        <taxon>Eukaryota</taxon>
        <taxon>Fungi</taxon>
        <taxon>Dikarya</taxon>
        <taxon>Basidiomycota</taxon>
        <taxon>Pucciniomycotina</taxon>
        <taxon>Pucciniomycetes</taxon>
        <taxon>Pucciniales</taxon>
        <taxon>Melampsoraceae</taxon>
        <taxon>Melampsora</taxon>
    </lineage>
</organism>
<dbReference type="Gene3D" id="3.80.10.10">
    <property type="entry name" value="Ribonuclease Inhibitor"/>
    <property type="match status" value="1"/>
</dbReference>
<sequence>MLSSCCTTQLALWHEIVSKCHKAANPMNQHVDYIRKRFDELDAGGFTWSKESMLDIFLQLGQSENPHGSFSSVSDLSESRVFHGIEISSDQVQNVLEFPTLLPAPIDLWTEDILCKRGSHVRSLVLNLSENCSKAPGEFAYDHFYDNLIPESQTESELISPKNARELINRCPNLSGLDLYYHYEELDEDTGGTEVFLSNLIPLLSSLQQLTHLSFGSQTLISKEFPSKVVDNLPLLESLTVCISTSPDGDDSFGFNLSKLKYLSRLTLWFNGDIDETWCLYNWPRTITHLEMYNCDKLMPSAALRITHHIAPYVTNLMLRFYCKEDGTWEDDPSWNPHSPLSFPNLTHLALGSGNANLLDSFRDCISLGSLDWTYWTSEHCISLNKTLSDARWPRLKKLEINNVSEFKHKMVLITSSPTTATSELLKLNCCKHSRQAITGHVWGSGPGGER</sequence>
<evidence type="ECO:0000313" key="1">
    <source>
        <dbReference type="EMBL" id="EGG04988.1"/>
    </source>
</evidence>
<name>F4RRP2_MELLP</name>
<protein>
    <submittedName>
        <fullName evidence="1">Uncharacterized protein</fullName>
    </submittedName>
</protein>
<dbReference type="InParanoid" id="F4RRP2"/>